<dbReference type="Proteomes" id="UP000271974">
    <property type="component" value="Unassembled WGS sequence"/>
</dbReference>
<evidence type="ECO:0000313" key="3">
    <source>
        <dbReference type="Proteomes" id="UP000271974"/>
    </source>
</evidence>
<protein>
    <submittedName>
        <fullName evidence="2">Uncharacterized protein</fullName>
    </submittedName>
</protein>
<feature type="transmembrane region" description="Helical" evidence="1">
    <location>
        <begin position="53"/>
        <end position="74"/>
    </location>
</feature>
<evidence type="ECO:0000256" key="1">
    <source>
        <dbReference type="SAM" id="Phobius"/>
    </source>
</evidence>
<reference evidence="2 3" key="1">
    <citation type="submission" date="2019-01" db="EMBL/GenBank/DDBJ databases">
        <title>A draft genome assembly of the solar-powered sea slug Elysia chlorotica.</title>
        <authorList>
            <person name="Cai H."/>
            <person name="Li Q."/>
            <person name="Fang X."/>
            <person name="Li J."/>
            <person name="Curtis N.E."/>
            <person name="Altenburger A."/>
            <person name="Shibata T."/>
            <person name="Feng M."/>
            <person name="Maeda T."/>
            <person name="Schwartz J.A."/>
            <person name="Shigenobu S."/>
            <person name="Lundholm N."/>
            <person name="Nishiyama T."/>
            <person name="Yang H."/>
            <person name="Hasebe M."/>
            <person name="Li S."/>
            <person name="Pierce S.K."/>
            <person name="Wang J."/>
        </authorList>
    </citation>
    <scope>NUCLEOTIDE SEQUENCE [LARGE SCALE GENOMIC DNA]</scope>
    <source>
        <strain evidence="2">EC2010</strain>
        <tissue evidence="2">Whole organism of an adult</tissue>
    </source>
</reference>
<keyword evidence="1" id="KW-0812">Transmembrane</keyword>
<dbReference type="AlphaFoldDB" id="A0A433TSK3"/>
<name>A0A433TSK3_ELYCH</name>
<keyword evidence="1" id="KW-0472">Membrane</keyword>
<sequence length="114" mass="13436">MQVACFSYDVRLYPRKELRCLSSDPHCELTAPLRVIYDRQISFTFGEDKVWKYILLFLLWMFGLCVLHFAAWFAQSANWFGAVPDEGRSDFGRKSRRTIYLKDMPAMKPVDDLQ</sequence>
<accession>A0A433TSK3</accession>
<organism evidence="2 3">
    <name type="scientific">Elysia chlorotica</name>
    <name type="common">Eastern emerald elysia</name>
    <name type="synonym">Sea slug</name>
    <dbReference type="NCBI Taxonomy" id="188477"/>
    <lineage>
        <taxon>Eukaryota</taxon>
        <taxon>Metazoa</taxon>
        <taxon>Spiralia</taxon>
        <taxon>Lophotrochozoa</taxon>
        <taxon>Mollusca</taxon>
        <taxon>Gastropoda</taxon>
        <taxon>Heterobranchia</taxon>
        <taxon>Euthyneura</taxon>
        <taxon>Panpulmonata</taxon>
        <taxon>Sacoglossa</taxon>
        <taxon>Placobranchoidea</taxon>
        <taxon>Plakobranchidae</taxon>
        <taxon>Elysia</taxon>
    </lineage>
</organism>
<feature type="non-terminal residue" evidence="2">
    <location>
        <position position="114"/>
    </location>
</feature>
<dbReference type="EMBL" id="RQTK01000202">
    <property type="protein sequence ID" value="RUS84544.1"/>
    <property type="molecule type" value="Genomic_DNA"/>
</dbReference>
<comment type="caution">
    <text evidence="2">The sequence shown here is derived from an EMBL/GenBank/DDBJ whole genome shotgun (WGS) entry which is preliminary data.</text>
</comment>
<gene>
    <name evidence="2" type="ORF">EGW08_007713</name>
</gene>
<evidence type="ECO:0000313" key="2">
    <source>
        <dbReference type="EMBL" id="RUS84544.1"/>
    </source>
</evidence>
<keyword evidence="3" id="KW-1185">Reference proteome</keyword>
<proteinExistence type="predicted"/>
<keyword evidence="1" id="KW-1133">Transmembrane helix</keyword>